<comment type="subunit">
    <text evidence="6">Heterooligomer composed of large and small subunits.</text>
</comment>
<evidence type="ECO:0000256" key="3">
    <source>
        <dbReference type="ARBA" id="ARBA00022722"/>
    </source>
</evidence>
<proteinExistence type="inferred from homology"/>
<evidence type="ECO:0000256" key="1">
    <source>
        <dbReference type="ARBA" id="ARBA00009998"/>
    </source>
</evidence>
<dbReference type="Pfam" id="PF02609">
    <property type="entry name" value="Exonuc_VII_S"/>
    <property type="match status" value="1"/>
</dbReference>
<dbReference type="InterPro" id="IPR003761">
    <property type="entry name" value="Exonuc_VII_S"/>
</dbReference>
<dbReference type="SUPFAM" id="SSF116842">
    <property type="entry name" value="XseB-like"/>
    <property type="match status" value="1"/>
</dbReference>
<evidence type="ECO:0000313" key="8">
    <source>
        <dbReference type="EMBL" id="KTR41511.1"/>
    </source>
</evidence>
<protein>
    <recommendedName>
        <fullName evidence="6">Exodeoxyribonuclease 7 small subunit</fullName>
        <ecNumber evidence="6">3.1.11.6</ecNumber>
    </recommendedName>
    <alternativeName>
        <fullName evidence="6">Exodeoxyribonuclease VII small subunit</fullName>
        <shortName evidence="6">Exonuclease VII small subunit</shortName>
    </alternativeName>
</protein>
<dbReference type="OrthoDB" id="5244334at2"/>
<dbReference type="PANTHER" id="PTHR34137:SF1">
    <property type="entry name" value="EXODEOXYRIBONUCLEASE 7 SMALL SUBUNIT"/>
    <property type="match status" value="1"/>
</dbReference>
<reference evidence="10 11" key="1">
    <citation type="journal article" date="2016" name="Front. Microbiol.">
        <title>Genomic Resource of Rice Seed Associated Bacteria.</title>
        <authorList>
            <person name="Midha S."/>
            <person name="Bansal K."/>
            <person name="Sharma S."/>
            <person name="Kumar N."/>
            <person name="Patil P.P."/>
            <person name="Chaudhry V."/>
            <person name="Patil P.B."/>
        </authorList>
    </citation>
    <scope>NUCLEOTIDE SEQUENCE [LARGE SCALE GENOMIC DNA]</scope>
    <source>
        <strain evidence="8 11">NS263</strain>
        <strain evidence="9 10">NS359</strain>
    </source>
</reference>
<comment type="subcellular location">
    <subcellularLocation>
        <location evidence="6">Cytoplasm</location>
    </subcellularLocation>
</comment>
<comment type="function">
    <text evidence="6">Bidirectionally degrades single-stranded DNA into large acid-insoluble oligonucleotides, which are then degraded further into small acid-soluble oligonucleotides.</text>
</comment>
<accession>A0A147DUF2</accession>
<dbReference type="PATRIC" id="fig|465820.3.peg.704"/>
<dbReference type="PANTHER" id="PTHR34137">
    <property type="entry name" value="EXODEOXYRIBONUCLEASE 7 SMALL SUBUNIT"/>
    <property type="match status" value="1"/>
</dbReference>
<keyword evidence="2 6" id="KW-0963">Cytoplasm</keyword>
<keyword evidence="4 6" id="KW-0378">Hydrolase</keyword>
<comment type="catalytic activity">
    <reaction evidence="6">
        <text>Exonucleolytic cleavage in either 5'- to 3'- or 3'- to 5'-direction to yield nucleoside 5'-phosphates.</text>
        <dbReference type="EC" id="3.1.11.6"/>
    </reaction>
</comment>
<evidence type="ECO:0000256" key="5">
    <source>
        <dbReference type="ARBA" id="ARBA00022839"/>
    </source>
</evidence>
<dbReference type="GO" id="GO:0006308">
    <property type="term" value="P:DNA catabolic process"/>
    <property type="evidence" value="ECO:0007669"/>
    <property type="project" value="UniProtKB-UniRule"/>
</dbReference>
<dbReference type="Proteomes" id="UP000072763">
    <property type="component" value="Unassembled WGS sequence"/>
</dbReference>
<dbReference type="Proteomes" id="UP000078335">
    <property type="component" value="Unassembled WGS sequence"/>
</dbReference>
<dbReference type="AlphaFoldDB" id="A0A147DUF2"/>
<keyword evidence="3 6" id="KW-0540">Nuclease</keyword>
<evidence type="ECO:0000313" key="11">
    <source>
        <dbReference type="Proteomes" id="UP000078335"/>
    </source>
</evidence>
<dbReference type="EMBL" id="LDRC01000006">
    <property type="protein sequence ID" value="KTR54132.1"/>
    <property type="molecule type" value="Genomic_DNA"/>
</dbReference>
<dbReference type="GO" id="GO:0008855">
    <property type="term" value="F:exodeoxyribonuclease VII activity"/>
    <property type="evidence" value="ECO:0007669"/>
    <property type="project" value="UniProtKB-UniRule"/>
</dbReference>
<comment type="similarity">
    <text evidence="1 6">Belongs to the XseB family.</text>
</comment>
<evidence type="ECO:0000256" key="6">
    <source>
        <dbReference type="HAMAP-Rule" id="MF_00337"/>
    </source>
</evidence>
<evidence type="ECO:0000313" key="10">
    <source>
        <dbReference type="Proteomes" id="UP000072763"/>
    </source>
</evidence>
<dbReference type="NCBIfam" id="TIGR01280">
    <property type="entry name" value="xseB"/>
    <property type="match status" value="1"/>
</dbReference>
<dbReference type="GO" id="GO:0005829">
    <property type="term" value="C:cytosol"/>
    <property type="evidence" value="ECO:0007669"/>
    <property type="project" value="TreeGrafter"/>
</dbReference>
<feature type="region of interest" description="Disordered" evidence="7">
    <location>
        <begin position="69"/>
        <end position="90"/>
    </location>
</feature>
<dbReference type="InterPro" id="IPR037004">
    <property type="entry name" value="Exonuc_VII_ssu_sf"/>
</dbReference>
<dbReference type="HAMAP" id="MF_00337">
    <property type="entry name" value="Exonuc_7_S"/>
    <property type="match status" value="1"/>
</dbReference>
<dbReference type="RefSeq" id="WP_058728099.1">
    <property type="nucleotide sequence ID" value="NZ_LDRB01000015.1"/>
</dbReference>
<evidence type="ECO:0000256" key="4">
    <source>
        <dbReference type="ARBA" id="ARBA00022801"/>
    </source>
</evidence>
<dbReference type="EC" id="3.1.11.6" evidence="6"/>
<evidence type="ECO:0000313" key="9">
    <source>
        <dbReference type="EMBL" id="KTR54132.1"/>
    </source>
</evidence>
<dbReference type="GO" id="GO:0009318">
    <property type="term" value="C:exodeoxyribonuclease VII complex"/>
    <property type="evidence" value="ECO:0007669"/>
    <property type="project" value="UniProtKB-UniRule"/>
</dbReference>
<dbReference type="Gene3D" id="1.10.287.1040">
    <property type="entry name" value="Exonuclease VII, small subunit"/>
    <property type="match status" value="1"/>
</dbReference>
<keyword evidence="11" id="KW-1185">Reference proteome</keyword>
<keyword evidence="5 6" id="KW-0269">Exonuclease</keyword>
<gene>
    <name evidence="6" type="primary">xseB</name>
    <name evidence="8" type="ORF">NS263_04500</name>
    <name evidence="9" type="ORF">NS359_00965</name>
</gene>
<sequence length="90" mass="9584">MSSQQEPVPSDVQSLSYEAARDELVRVVGELEQGSATLERSLALWERGEALAARCEEWLVGARARLDAARAASTGEGTPDAPTDQDGAAR</sequence>
<evidence type="ECO:0000256" key="7">
    <source>
        <dbReference type="SAM" id="MobiDB-lite"/>
    </source>
</evidence>
<organism evidence="9 10">
    <name type="scientific">Curtobacterium oceanosedimentum</name>
    <dbReference type="NCBI Taxonomy" id="465820"/>
    <lineage>
        <taxon>Bacteria</taxon>
        <taxon>Bacillati</taxon>
        <taxon>Actinomycetota</taxon>
        <taxon>Actinomycetes</taxon>
        <taxon>Micrococcales</taxon>
        <taxon>Microbacteriaceae</taxon>
        <taxon>Curtobacterium</taxon>
    </lineage>
</organism>
<comment type="caution">
    <text evidence="9">The sequence shown here is derived from an EMBL/GenBank/DDBJ whole genome shotgun (WGS) entry which is preliminary data.</text>
</comment>
<evidence type="ECO:0000256" key="2">
    <source>
        <dbReference type="ARBA" id="ARBA00022490"/>
    </source>
</evidence>
<name>A0A147DUF2_9MICO</name>
<dbReference type="STRING" id="465820.NS263_04500"/>
<dbReference type="NCBIfam" id="NF002139">
    <property type="entry name" value="PRK00977.1-3"/>
    <property type="match status" value="1"/>
</dbReference>
<dbReference type="EMBL" id="LDRB01000015">
    <property type="protein sequence ID" value="KTR41511.1"/>
    <property type="molecule type" value="Genomic_DNA"/>
</dbReference>